<keyword evidence="2" id="KW-0560">Oxidoreductase</keyword>
<dbReference type="SUPFAM" id="SSF51735">
    <property type="entry name" value="NAD(P)-binding Rossmann-fold domains"/>
    <property type="match status" value="1"/>
</dbReference>
<dbReference type="PANTHER" id="PTHR44196:SF1">
    <property type="entry name" value="DEHYDROGENASE_REDUCTASE SDR FAMILY MEMBER 7B"/>
    <property type="match status" value="1"/>
</dbReference>
<evidence type="ECO:0000256" key="2">
    <source>
        <dbReference type="ARBA" id="ARBA00023002"/>
    </source>
</evidence>
<dbReference type="AlphaFoldDB" id="A0A7W3RJR4"/>
<dbReference type="GO" id="GO:0016491">
    <property type="term" value="F:oxidoreductase activity"/>
    <property type="evidence" value="ECO:0007669"/>
    <property type="project" value="UniProtKB-KW"/>
</dbReference>
<dbReference type="InterPro" id="IPR002347">
    <property type="entry name" value="SDR_fam"/>
</dbReference>
<protein>
    <submittedName>
        <fullName evidence="3">Short-subunit dehydrogenase</fullName>
    </submittedName>
</protein>
<comment type="similarity">
    <text evidence="1">Belongs to the short-chain dehydrogenases/reductases (SDR) family.</text>
</comment>
<keyword evidence="4" id="KW-1185">Reference proteome</keyword>
<proteinExistence type="inferred from homology"/>
<evidence type="ECO:0000256" key="1">
    <source>
        <dbReference type="ARBA" id="ARBA00006484"/>
    </source>
</evidence>
<dbReference type="Proteomes" id="UP000577386">
    <property type="component" value="Unassembled WGS sequence"/>
</dbReference>
<comment type="caution">
    <text evidence="3">The sequence shown here is derived from an EMBL/GenBank/DDBJ whole genome shotgun (WGS) entry which is preliminary data.</text>
</comment>
<sequence length="124" mass="13798">MMSTFCASKAGVEAFVHALRAEVAHRGVAMGIAYPACADTDMIRDAERFVAMHQLRVHMPRPLRTIQPTDAVAARPVRAVERRRTAVYVPSWLRCLQPVRCALPPVVARVTRREPSRLDAGQPL</sequence>
<gene>
    <name evidence="3" type="ORF">HDA42_001423</name>
</gene>
<dbReference type="Pfam" id="PF00106">
    <property type="entry name" value="adh_short"/>
    <property type="match status" value="1"/>
</dbReference>
<accession>A0A7W3RJR4</accession>
<dbReference type="GO" id="GO:0016020">
    <property type="term" value="C:membrane"/>
    <property type="evidence" value="ECO:0007669"/>
    <property type="project" value="TreeGrafter"/>
</dbReference>
<dbReference type="PANTHER" id="PTHR44196">
    <property type="entry name" value="DEHYDROGENASE/REDUCTASE SDR FAMILY MEMBER 7B"/>
    <property type="match status" value="1"/>
</dbReference>
<evidence type="ECO:0000313" key="3">
    <source>
        <dbReference type="EMBL" id="MBA9052245.1"/>
    </source>
</evidence>
<dbReference type="Gene3D" id="3.40.50.720">
    <property type="entry name" value="NAD(P)-binding Rossmann-like Domain"/>
    <property type="match status" value="1"/>
</dbReference>
<name>A0A7W3RJR4_STRMR</name>
<reference evidence="3 4" key="1">
    <citation type="submission" date="2020-08" db="EMBL/GenBank/DDBJ databases">
        <title>Sequencing the genomes of 1000 actinobacteria strains.</title>
        <authorList>
            <person name="Klenk H.-P."/>
        </authorList>
    </citation>
    <scope>NUCLEOTIDE SEQUENCE [LARGE SCALE GENOMIC DNA]</scope>
    <source>
        <strain evidence="3 4">DSM 41827</strain>
    </source>
</reference>
<evidence type="ECO:0000313" key="4">
    <source>
        <dbReference type="Proteomes" id="UP000577386"/>
    </source>
</evidence>
<organism evidence="3 4">
    <name type="scientific">Streptomyces murinus</name>
    <dbReference type="NCBI Taxonomy" id="33900"/>
    <lineage>
        <taxon>Bacteria</taxon>
        <taxon>Bacillati</taxon>
        <taxon>Actinomycetota</taxon>
        <taxon>Actinomycetes</taxon>
        <taxon>Kitasatosporales</taxon>
        <taxon>Streptomycetaceae</taxon>
        <taxon>Streptomyces</taxon>
    </lineage>
</organism>
<dbReference type="EMBL" id="JACJIJ010000002">
    <property type="protein sequence ID" value="MBA9052245.1"/>
    <property type="molecule type" value="Genomic_DNA"/>
</dbReference>
<dbReference type="InterPro" id="IPR036291">
    <property type="entry name" value="NAD(P)-bd_dom_sf"/>
</dbReference>